<dbReference type="RefSeq" id="WP_173765729.1">
    <property type="nucleotide sequence ID" value="NZ_CP048836.1"/>
</dbReference>
<feature type="domain" description="Putative zinc-finger" evidence="1">
    <location>
        <begin position="4"/>
        <end position="38"/>
    </location>
</feature>
<dbReference type="Proteomes" id="UP000501991">
    <property type="component" value="Chromosome"/>
</dbReference>
<dbReference type="Pfam" id="PF13490">
    <property type="entry name" value="zf-HC2"/>
    <property type="match status" value="1"/>
</dbReference>
<reference evidence="2 3" key="1">
    <citation type="submission" date="2020-02" db="EMBL/GenBank/DDBJ databases">
        <title>Nitrogenibacter mangrovi gen. nov., sp. nov. isolated from mangrove sediment, a denitrifying betaproteobacterium.</title>
        <authorList>
            <person name="Liao H."/>
            <person name="Tian Y."/>
        </authorList>
    </citation>
    <scope>NUCLEOTIDE SEQUENCE [LARGE SCALE GENOMIC DNA]</scope>
    <source>
        <strain evidence="2 3">M9-3-2</strain>
    </source>
</reference>
<dbReference type="AlphaFoldDB" id="A0A6C1B3L2"/>
<protein>
    <submittedName>
        <fullName evidence="2">Zf-HC2 domain-containing protein</fullName>
    </submittedName>
</protein>
<evidence type="ECO:0000313" key="2">
    <source>
        <dbReference type="EMBL" id="QID18251.1"/>
    </source>
</evidence>
<keyword evidence="3" id="KW-1185">Reference proteome</keyword>
<dbReference type="InterPro" id="IPR027383">
    <property type="entry name" value="Znf_put"/>
</dbReference>
<organism evidence="2 3">
    <name type="scientific">Nitrogeniibacter mangrovi</name>
    <dbReference type="NCBI Taxonomy" id="2016596"/>
    <lineage>
        <taxon>Bacteria</taxon>
        <taxon>Pseudomonadati</taxon>
        <taxon>Pseudomonadota</taxon>
        <taxon>Betaproteobacteria</taxon>
        <taxon>Rhodocyclales</taxon>
        <taxon>Zoogloeaceae</taxon>
        <taxon>Nitrogeniibacter</taxon>
    </lineage>
</organism>
<evidence type="ECO:0000259" key="1">
    <source>
        <dbReference type="Pfam" id="PF13490"/>
    </source>
</evidence>
<evidence type="ECO:0000313" key="3">
    <source>
        <dbReference type="Proteomes" id="UP000501991"/>
    </source>
</evidence>
<dbReference type="EMBL" id="CP048836">
    <property type="protein sequence ID" value="QID18251.1"/>
    <property type="molecule type" value="Genomic_DNA"/>
</dbReference>
<sequence length="64" mass="7540">MLSCKDATRLMSEARDRDLSLRDRLRLRLHLAICAGCANFDKQMDFLRRACRGYLKRNDFTDES</sequence>
<dbReference type="KEGG" id="azq:G3580_11745"/>
<proteinExistence type="predicted"/>
<accession>A0A6C1B3L2</accession>
<name>A0A6C1B3L2_9RHOO</name>
<gene>
    <name evidence="2" type="ORF">G3580_11745</name>
</gene>